<evidence type="ECO:0000256" key="3">
    <source>
        <dbReference type="ARBA" id="ARBA00023163"/>
    </source>
</evidence>
<feature type="transmembrane region" description="Helical" evidence="4">
    <location>
        <begin position="36"/>
        <end position="54"/>
    </location>
</feature>
<dbReference type="SMART" id="SM00342">
    <property type="entry name" value="HTH_ARAC"/>
    <property type="match status" value="1"/>
</dbReference>
<dbReference type="InterPro" id="IPR018062">
    <property type="entry name" value="HTH_AraC-typ_CS"/>
</dbReference>
<dbReference type="PANTHER" id="PTHR43280:SF29">
    <property type="entry name" value="ARAC-FAMILY TRANSCRIPTIONAL REGULATOR"/>
    <property type="match status" value="1"/>
</dbReference>
<reference evidence="7" key="1">
    <citation type="journal article" date="2019" name="Int. J. Syst. Evol. Microbiol.">
        <title>The Global Catalogue of Microorganisms (GCM) 10K type strain sequencing project: providing services to taxonomists for standard genome sequencing and annotation.</title>
        <authorList>
            <consortium name="The Broad Institute Genomics Platform"/>
            <consortium name="The Broad Institute Genome Sequencing Center for Infectious Disease"/>
            <person name="Wu L."/>
            <person name="Ma J."/>
        </authorList>
    </citation>
    <scope>NUCLEOTIDE SEQUENCE [LARGE SCALE GENOMIC DNA]</scope>
    <source>
        <strain evidence="7">CGMCC 1.10832</strain>
    </source>
</reference>
<accession>A0ABQ1LFD2</accession>
<evidence type="ECO:0000256" key="1">
    <source>
        <dbReference type="ARBA" id="ARBA00023015"/>
    </source>
</evidence>
<dbReference type="InterPro" id="IPR018060">
    <property type="entry name" value="HTH_AraC"/>
</dbReference>
<feature type="transmembrane region" description="Helical" evidence="4">
    <location>
        <begin position="12"/>
        <end position="30"/>
    </location>
</feature>
<proteinExistence type="predicted"/>
<keyword evidence="1" id="KW-0805">Transcription regulation</keyword>
<keyword evidence="2" id="KW-0238">DNA-binding</keyword>
<name>A0ABQ1LFD2_9BACT</name>
<evidence type="ECO:0000256" key="2">
    <source>
        <dbReference type="ARBA" id="ARBA00023125"/>
    </source>
</evidence>
<organism evidence="6 7">
    <name type="scientific">Marivirga lumbricoides</name>
    <dbReference type="NCBI Taxonomy" id="1046115"/>
    <lineage>
        <taxon>Bacteria</taxon>
        <taxon>Pseudomonadati</taxon>
        <taxon>Bacteroidota</taxon>
        <taxon>Cytophagia</taxon>
        <taxon>Cytophagales</taxon>
        <taxon>Marivirgaceae</taxon>
        <taxon>Marivirga</taxon>
    </lineage>
</organism>
<keyword evidence="7" id="KW-1185">Reference proteome</keyword>
<keyword evidence="4" id="KW-1133">Transmembrane helix</keyword>
<dbReference type="EMBL" id="BMEC01000001">
    <property type="protein sequence ID" value="GGC22637.1"/>
    <property type="molecule type" value="Genomic_DNA"/>
</dbReference>
<dbReference type="SUPFAM" id="SSF46689">
    <property type="entry name" value="Homeodomain-like"/>
    <property type="match status" value="1"/>
</dbReference>
<keyword evidence="4" id="KW-0812">Transmembrane</keyword>
<dbReference type="Pfam" id="PF12833">
    <property type="entry name" value="HTH_18"/>
    <property type="match status" value="1"/>
</dbReference>
<dbReference type="Gene3D" id="1.10.10.60">
    <property type="entry name" value="Homeodomain-like"/>
    <property type="match status" value="2"/>
</dbReference>
<evidence type="ECO:0000313" key="6">
    <source>
        <dbReference type="EMBL" id="GGC22637.1"/>
    </source>
</evidence>
<evidence type="ECO:0000256" key="4">
    <source>
        <dbReference type="SAM" id="Phobius"/>
    </source>
</evidence>
<dbReference type="InterPro" id="IPR009057">
    <property type="entry name" value="Homeodomain-like_sf"/>
</dbReference>
<keyword evidence="4" id="KW-0472">Membrane</keyword>
<protein>
    <recommendedName>
        <fullName evidence="5">HTH araC/xylS-type domain-containing protein</fullName>
    </recommendedName>
</protein>
<keyword evidence="3" id="KW-0804">Transcription</keyword>
<dbReference type="PROSITE" id="PS01124">
    <property type="entry name" value="HTH_ARAC_FAMILY_2"/>
    <property type="match status" value="1"/>
</dbReference>
<feature type="domain" description="HTH araC/xylS-type" evidence="5">
    <location>
        <begin position="82"/>
        <end position="186"/>
    </location>
</feature>
<comment type="caution">
    <text evidence="6">The sequence shown here is derived from an EMBL/GenBank/DDBJ whole genome shotgun (WGS) entry which is preliminary data.</text>
</comment>
<dbReference type="PROSITE" id="PS00041">
    <property type="entry name" value="HTH_ARAC_FAMILY_1"/>
    <property type="match status" value="1"/>
</dbReference>
<evidence type="ECO:0000313" key="7">
    <source>
        <dbReference type="Proteomes" id="UP000636010"/>
    </source>
</evidence>
<gene>
    <name evidence="6" type="ORF">GCM10011506_04940</name>
</gene>
<sequence>MKWKKQSTKYLLVYIYSFLVFLLWLVDYIFPHQIFTAVEIILIATLFVLGYLAYIKPNFFQPPSVSVLDLQYSNYNHVKYCSAFKNYIQEESYYKDSGLTLKQAAKEIEVSPKYLSYLVNKFYQMNFKNYLNQQRVQKVIEELKAGKHKKQTLLSIALDAGFNSKSSFNAIFKSLTGHTPTEYLKNIDKNLSENR</sequence>
<evidence type="ECO:0000259" key="5">
    <source>
        <dbReference type="PROSITE" id="PS01124"/>
    </source>
</evidence>
<dbReference type="Proteomes" id="UP000636010">
    <property type="component" value="Unassembled WGS sequence"/>
</dbReference>
<dbReference type="PANTHER" id="PTHR43280">
    <property type="entry name" value="ARAC-FAMILY TRANSCRIPTIONAL REGULATOR"/>
    <property type="match status" value="1"/>
</dbReference>